<sequence length="189" mass="21762">MSTRDELLEQAYLKLRLPLFRFLKRKLGNEADAEDVTQESFARWSASSNTQAPDNTKAYLTQIAINIVRETGNKQSRSPAMISLDDETQDNEAPSQYSASNPEQRTEHLQCLSRIEQALQELPELQREAFSLHRFDHLTYEQIALKLKISRALVSRYISRTVAYCRLRMDYSAEHALSMLSSKETDDES</sequence>
<dbReference type="InterPro" id="IPR007627">
    <property type="entry name" value="RNA_pol_sigma70_r2"/>
</dbReference>
<evidence type="ECO:0000313" key="9">
    <source>
        <dbReference type="Proteomes" id="UP001209916"/>
    </source>
</evidence>
<dbReference type="PANTHER" id="PTHR43133:SF63">
    <property type="entry name" value="RNA POLYMERASE SIGMA FACTOR FECI-RELATED"/>
    <property type="match status" value="1"/>
</dbReference>
<dbReference type="SUPFAM" id="SSF88946">
    <property type="entry name" value="Sigma2 domain of RNA polymerase sigma factors"/>
    <property type="match status" value="1"/>
</dbReference>
<dbReference type="InterPro" id="IPR013249">
    <property type="entry name" value="RNA_pol_sigma70_r4_t2"/>
</dbReference>
<dbReference type="InterPro" id="IPR039425">
    <property type="entry name" value="RNA_pol_sigma-70-like"/>
</dbReference>
<organism evidence="8 9">
    <name type="scientific">Alcaligenes parafaecalis</name>
    <dbReference type="NCBI Taxonomy" id="171260"/>
    <lineage>
        <taxon>Bacteria</taxon>
        <taxon>Pseudomonadati</taxon>
        <taxon>Pseudomonadota</taxon>
        <taxon>Betaproteobacteria</taxon>
        <taxon>Burkholderiales</taxon>
        <taxon>Alcaligenaceae</taxon>
        <taxon>Alcaligenes</taxon>
    </lineage>
</organism>
<dbReference type="Pfam" id="PF04542">
    <property type="entry name" value="Sigma70_r2"/>
    <property type="match status" value="1"/>
</dbReference>
<comment type="similarity">
    <text evidence="1">Belongs to the sigma-70 factor family. ECF subfamily.</text>
</comment>
<feature type="domain" description="RNA polymerase sigma factor 70 region 4 type 2" evidence="7">
    <location>
        <begin position="114"/>
        <end position="163"/>
    </location>
</feature>
<reference evidence="8 9" key="1">
    <citation type="submission" date="2022-11" db="EMBL/GenBank/DDBJ databases">
        <title>Biodiversity and phylogenetic relationships of bacteria.</title>
        <authorList>
            <person name="Machado R.A.R."/>
            <person name="Bhat A."/>
            <person name="Loulou A."/>
            <person name="Kallel S."/>
        </authorList>
    </citation>
    <scope>NUCLEOTIDE SEQUENCE [LARGE SCALE GENOMIC DNA]</scope>
    <source>
        <strain evidence="8 9">DSM 13975</strain>
    </source>
</reference>
<evidence type="ECO:0000256" key="2">
    <source>
        <dbReference type="ARBA" id="ARBA00023015"/>
    </source>
</evidence>
<dbReference type="InterPro" id="IPR013325">
    <property type="entry name" value="RNA_pol_sigma_r2"/>
</dbReference>
<dbReference type="InterPro" id="IPR036388">
    <property type="entry name" value="WH-like_DNA-bd_sf"/>
</dbReference>
<dbReference type="Gene3D" id="1.10.10.10">
    <property type="entry name" value="Winged helix-like DNA-binding domain superfamily/Winged helix DNA-binding domain"/>
    <property type="match status" value="1"/>
</dbReference>
<accession>A0ABT3VHL0</accession>
<dbReference type="Proteomes" id="UP001209916">
    <property type="component" value="Unassembled WGS sequence"/>
</dbReference>
<dbReference type="NCBIfam" id="TIGR02937">
    <property type="entry name" value="sigma70-ECF"/>
    <property type="match status" value="1"/>
</dbReference>
<comment type="caution">
    <text evidence="8">The sequence shown here is derived from an EMBL/GenBank/DDBJ whole genome shotgun (WGS) entry which is preliminary data.</text>
</comment>
<keyword evidence="3" id="KW-0731">Sigma factor</keyword>
<dbReference type="InterPro" id="IPR014284">
    <property type="entry name" value="RNA_pol_sigma-70_dom"/>
</dbReference>
<dbReference type="Gene3D" id="1.10.1740.10">
    <property type="match status" value="1"/>
</dbReference>
<dbReference type="Pfam" id="PF08281">
    <property type="entry name" value="Sigma70_r4_2"/>
    <property type="match status" value="1"/>
</dbReference>
<evidence type="ECO:0000313" key="8">
    <source>
        <dbReference type="EMBL" id="MCX5462979.1"/>
    </source>
</evidence>
<feature type="region of interest" description="Disordered" evidence="5">
    <location>
        <begin position="87"/>
        <end position="106"/>
    </location>
</feature>
<keyword evidence="2" id="KW-0805">Transcription regulation</keyword>
<evidence type="ECO:0000259" key="7">
    <source>
        <dbReference type="Pfam" id="PF08281"/>
    </source>
</evidence>
<dbReference type="SUPFAM" id="SSF88659">
    <property type="entry name" value="Sigma3 and sigma4 domains of RNA polymerase sigma factors"/>
    <property type="match status" value="1"/>
</dbReference>
<protein>
    <submittedName>
        <fullName evidence="8">Sigma-70 family RNA polymerase sigma factor</fullName>
    </submittedName>
</protein>
<dbReference type="InterPro" id="IPR013324">
    <property type="entry name" value="RNA_pol_sigma_r3/r4-like"/>
</dbReference>
<dbReference type="PANTHER" id="PTHR43133">
    <property type="entry name" value="RNA POLYMERASE ECF-TYPE SIGMA FACTO"/>
    <property type="match status" value="1"/>
</dbReference>
<feature type="domain" description="RNA polymerase sigma-70 region 2" evidence="6">
    <location>
        <begin position="16"/>
        <end position="70"/>
    </location>
</feature>
<name>A0ABT3VHL0_9BURK</name>
<dbReference type="EMBL" id="JAPKNA010000001">
    <property type="protein sequence ID" value="MCX5462979.1"/>
    <property type="molecule type" value="Genomic_DNA"/>
</dbReference>
<evidence type="ECO:0000256" key="4">
    <source>
        <dbReference type="ARBA" id="ARBA00023163"/>
    </source>
</evidence>
<keyword evidence="9" id="KW-1185">Reference proteome</keyword>
<feature type="compositionally biased region" description="Polar residues" evidence="5">
    <location>
        <begin position="91"/>
        <end position="103"/>
    </location>
</feature>
<evidence type="ECO:0000256" key="1">
    <source>
        <dbReference type="ARBA" id="ARBA00010641"/>
    </source>
</evidence>
<proteinExistence type="inferred from homology"/>
<evidence type="ECO:0000256" key="5">
    <source>
        <dbReference type="SAM" id="MobiDB-lite"/>
    </source>
</evidence>
<dbReference type="CDD" id="cd06171">
    <property type="entry name" value="Sigma70_r4"/>
    <property type="match status" value="1"/>
</dbReference>
<evidence type="ECO:0000259" key="6">
    <source>
        <dbReference type="Pfam" id="PF04542"/>
    </source>
</evidence>
<keyword evidence="4" id="KW-0804">Transcription</keyword>
<gene>
    <name evidence="8" type="ORF">OSH09_02200</name>
</gene>
<evidence type="ECO:0000256" key="3">
    <source>
        <dbReference type="ARBA" id="ARBA00023082"/>
    </source>
</evidence>
<dbReference type="RefSeq" id="WP_266120008.1">
    <property type="nucleotide sequence ID" value="NZ_JAPKNA010000001.1"/>
</dbReference>